<dbReference type="RefSeq" id="WP_062853659.1">
    <property type="nucleotide sequence ID" value="NZ_CP117989.1"/>
</dbReference>
<proteinExistence type="predicted"/>
<dbReference type="Proteomes" id="UP001219537">
    <property type="component" value="Chromosome 2"/>
</dbReference>
<accession>A0AAQ3B335</accession>
<organism evidence="1 2">
    <name type="scientific">Vibrio campbellii</name>
    <dbReference type="NCBI Taxonomy" id="680"/>
    <lineage>
        <taxon>Bacteria</taxon>
        <taxon>Pseudomonadati</taxon>
        <taxon>Pseudomonadota</taxon>
        <taxon>Gammaproteobacteria</taxon>
        <taxon>Vibrionales</taxon>
        <taxon>Vibrionaceae</taxon>
        <taxon>Vibrio</taxon>
    </lineage>
</organism>
<reference evidence="1" key="1">
    <citation type="submission" date="2023-02" db="EMBL/GenBank/DDBJ databases">
        <title>Isolation, identification, and genome analysis of Vibrio campbellii in the Penaeus vannamei larvae stage.</title>
        <authorList>
            <person name="Huang T."/>
            <person name="Zhang B."/>
        </authorList>
    </citation>
    <scope>NUCLEOTIDE SEQUENCE</scope>
    <source>
        <strain evidence="1">20220413_1</strain>
    </source>
</reference>
<evidence type="ECO:0000313" key="2">
    <source>
        <dbReference type="Proteomes" id="UP001219537"/>
    </source>
</evidence>
<dbReference type="AlphaFoldDB" id="A0AAQ3B335"/>
<name>A0AAQ3B335_9VIBR</name>
<protein>
    <submittedName>
        <fullName evidence="1">Uncharacterized protein</fullName>
    </submittedName>
</protein>
<sequence>MTFKAMLKCDACGCANEVELECFDPADAEDAVFDKSDETGWFADVPNCNHYCPAHAIQAKQELEEENQLPTGIYPTMVG</sequence>
<dbReference type="EMBL" id="CP117989">
    <property type="protein sequence ID" value="WDG10686.1"/>
    <property type="molecule type" value="Genomic_DNA"/>
</dbReference>
<evidence type="ECO:0000313" key="1">
    <source>
        <dbReference type="EMBL" id="WDG10686.1"/>
    </source>
</evidence>
<gene>
    <name evidence="1" type="ORF">PUN50_25290</name>
</gene>